<organism evidence="2 3">
    <name type="scientific">Qipengyuania mesophila</name>
    <dbReference type="NCBI Taxonomy" id="2867246"/>
    <lineage>
        <taxon>Bacteria</taxon>
        <taxon>Pseudomonadati</taxon>
        <taxon>Pseudomonadota</taxon>
        <taxon>Alphaproteobacteria</taxon>
        <taxon>Sphingomonadales</taxon>
        <taxon>Erythrobacteraceae</taxon>
        <taxon>Qipengyuania</taxon>
    </lineage>
</organism>
<dbReference type="SUPFAM" id="SSF56112">
    <property type="entry name" value="Protein kinase-like (PK-like)"/>
    <property type="match status" value="1"/>
</dbReference>
<reference evidence="2 3" key="1">
    <citation type="submission" date="2021-08" db="EMBL/GenBank/DDBJ databases">
        <title>Comparative Genomics Analysis of the Genus Qipengyuania Reveals Extensive Genetic Diversity and Metabolic Versatility, Including the Description of Fifteen Novel Species.</title>
        <authorList>
            <person name="Liu Y."/>
        </authorList>
    </citation>
    <scope>NUCLEOTIDE SEQUENCE [LARGE SCALE GENOMIC DNA]</scope>
    <source>
        <strain evidence="2 3">YG27</strain>
    </source>
</reference>
<dbReference type="EMBL" id="JAIGNU010000004">
    <property type="protein sequence ID" value="MBX7502654.1"/>
    <property type="molecule type" value="Genomic_DNA"/>
</dbReference>
<dbReference type="InterPro" id="IPR002575">
    <property type="entry name" value="Aminoglycoside_PTrfase"/>
</dbReference>
<protein>
    <submittedName>
        <fullName evidence="2">Phosphotransferase</fullName>
    </submittedName>
</protein>
<dbReference type="Proteomes" id="UP000782554">
    <property type="component" value="Unassembled WGS sequence"/>
</dbReference>
<evidence type="ECO:0000313" key="3">
    <source>
        <dbReference type="Proteomes" id="UP000782554"/>
    </source>
</evidence>
<accession>A0ABS7JYC2</accession>
<evidence type="ECO:0000313" key="2">
    <source>
        <dbReference type="EMBL" id="MBX7502654.1"/>
    </source>
</evidence>
<name>A0ABS7JYC2_9SPHN</name>
<dbReference type="PANTHER" id="PTHR23020">
    <property type="entry name" value="UNCHARACTERIZED NUCLEAR HORMONE RECEPTOR-RELATED"/>
    <property type="match status" value="1"/>
</dbReference>
<proteinExistence type="predicted"/>
<gene>
    <name evidence="2" type="ORF">K3181_14525</name>
</gene>
<comment type="caution">
    <text evidence="2">The sequence shown here is derived from an EMBL/GenBank/DDBJ whole genome shotgun (WGS) entry which is preliminary data.</text>
</comment>
<dbReference type="Gene3D" id="3.90.1200.10">
    <property type="match status" value="1"/>
</dbReference>
<dbReference type="PANTHER" id="PTHR23020:SF41">
    <property type="entry name" value="AMINOGLYCOSIDE PHOSPHOTRANSFERASE DOMAIN-CONTAINING PROTEIN"/>
    <property type="match status" value="1"/>
</dbReference>
<sequence>MADFPGHPDEVSAAWLGEQLGARVDAVRWEPIGTGQVGDSVRFHLDGTGVPATLAGKFAAADPASRGTAAMFGLYRKEVEFYRQVAPLLDVRVPKVHFSAVDEAGVEFILLFEDMGPARQGDQIRGCGIADARAAIRQAAAIHAPSWERNELIEAAWIAPLPDLRERLGAMYPQAQAIFRERYVDTLEPEFMLLCEELAEASSHWFERGEPPQCVVHGDFRLDNMLFDIRGGAEPIAVLDWQTVAVGRPMTDVGYFIGCGVGEALWRDHEEELLELWRTEMQARGVALEREEIERDYRLGILHGVSTAVFSAAFVERTERGDANFLSMARGACSLALARDSIGALKETI</sequence>
<dbReference type="InterPro" id="IPR011009">
    <property type="entry name" value="Kinase-like_dom_sf"/>
</dbReference>
<dbReference type="Pfam" id="PF01636">
    <property type="entry name" value="APH"/>
    <property type="match status" value="1"/>
</dbReference>
<dbReference type="RefSeq" id="WP_221603846.1">
    <property type="nucleotide sequence ID" value="NZ_JAIGNU010000004.1"/>
</dbReference>
<evidence type="ECO:0000259" key="1">
    <source>
        <dbReference type="Pfam" id="PF01636"/>
    </source>
</evidence>
<feature type="domain" description="Aminoglycoside phosphotransferase" evidence="1">
    <location>
        <begin position="75"/>
        <end position="264"/>
    </location>
</feature>
<keyword evidence="3" id="KW-1185">Reference proteome</keyword>
<dbReference type="InterPro" id="IPR052961">
    <property type="entry name" value="Oxido-Kinase-like_Enzymes"/>
</dbReference>